<gene>
    <name evidence="4" type="ORF">SAMN02744040_00610</name>
</gene>
<keyword evidence="3" id="KW-0732">Signal</keyword>
<evidence type="ECO:0000256" key="1">
    <source>
        <dbReference type="ARBA" id="ARBA00023118"/>
    </source>
</evidence>
<dbReference type="AlphaFoldDB" id="A0A1M5PUE7"/>
<evidence type="ECO:0000313" key="5">
    <source>
        <dbReference type="Proteomes" id="UP000242520"/>
    </source>
</evidence>
<name>A0A1M5PUE7_9FIRM</name>
<dbReference type="NCBIfam" id="TIGR01875">
    <property type="entry name" value="cas_MJ0381"/>
    <property type="match status" value="1"/>
</dbReference>
<evidence type="ECO:0000256" key="3">
    <source>
        <dbReference type="SAM" id="SignalP"/>
    </source>
</evidence>
<accession>A0A1M5PUE7</accession>
<organism evidence="4 5">
    <name type="scientific">Tepidibacter thalassicus DSM 15285</name>
    <dbReference type="NCBI Taxonomy" id="1123350"/>
    <lineage>
        <taxon>Bacteria</taxon>
        <taxon>Bacillati</taxon>
        <taxon>Bacillota</taxon>
        <taxon>Clostridia</taxon>
        <taxon>Peptostreptococcales</taxon>
        <taxon>Peptostreptococcaceae</taxon>
        <taxon>Tepidibacter</taxon>
    </lineage>
</organism>
<evidence type="ECO:0000313" key="4">
    <source>
        <dbReference type="EMBL" id="SHH05485.1"/>
    </source>
</evidence>
<protein>
    <submittedName>
        <fullName evidence="4">CRISPR-associated protein Cas7/Cst2/DevR, subtype I-B/TNEAP</fullName>
    </submittedName>
</protein>
<keyword evidence="1" id="KW-0051">Antiviral defense</keyword>
<dbReference type="GO" id="GO:0051607">
    <property type="term" value="P:defense response to virus"/>
    <property type="evidence" value="ECO:0007669"/>
    <property type="project" value="UniProtKB-KW"/>
</dbReference>
<feature type="chain" id="PRO_5012590089" evidence="3">
    <location>
        <begin position="23"/>
        <end position="343"/>
    </location>
</feature>
<sequence>MNKTVISCITLTILTNSPVALSNDQGFGNYTPIKKCFMGDGQYAVTSVGTITYEMRRALHKKGWNLSGIVLNADKKNKVKNMYPKEEYIEMVDENGLENDIFGFLIPDKQLNKTSPLRIIPFKSVHTFKNDTQLITNKGFLDKDLERKYFGKDGKKYEKELPQTQALANEEIFGDYYVYTITIELDRLGVLEVKDGKYLAPNERIYMDKNIRKKALKDILDVICNFTRTIKHQTVLLKPLAVFGGAFESVIPYFWNDVDMDRDNNLILDNVVETINSYDLKKENTIAVYSNRVKTKFVEIVSKEDKELISKGYPVKEINNLLKKIDIDENNKWYLTEKEDKNE</sequence>
<dbReference type="InterPro" id="IPR013414">
    <property type="entry name" value="Cas7/Cst2/DevR_sub_I-B/Tneap"/>
</dbReference>
<dbReference type="Proteomes" id="UP000242520">
    <property type="component" value="Unassembled WGS sequence"/>
</dbReference>
<dbReference type="InterPro" id="IPR010154">
    <property type="entry name" value="CRISPR-assoc_Cas7/Cst2/DevR"/>
</dbReference>
<reference evidence="5" key="1">
    <citation type="submission" date="2016-11" db="EMBL/GenBank/DDBJ databases">
        <authorList>
            <person name="Varghese N."/>
            <person name="Submissions S."/>
        </authorList>
    </citation>
    <scope>NUCLEOTIDE SEQUENCE [LARGE SCALE GENOMIC DNA]</scope>
    <source>
        <strain evidence="5">DSM 15285</strain>
    </source>
</reference>
<dbReference type="OrthoDB" id="9781560at2"/>
<dbReference type="NCBIfam" id="TIGR02585">
    <property type="entry name" value="cas_Cst2_DevR"/>
    <property type="match status" value="1"/>
</dbReference>
<dbReference type="RefSeq" id="WP_072723530.1">
    <property type="nucleotide sequence ID" value="NZ_FQXH01000007.1"/>
</dbReference>
<keyword evidence="5" id="KW-1185">Reference proteome</keyword>
<comment type="function">
    <text evidence="2">CRISPR (clustered regularly interspaced short palindromic repeat) is an adaptive immune system that provides protection against mobile genetic elements (viruses, transposable elements and conjugative plasmids). CRISPR clusters contain spacers, sequences complementary to antecedent mobile elements, and target invading nucleic acids. CRISPR clusters are transcribed and processed into CRISPR RNA (crRNA).</text>
</comment>
<dbReference type="EMBL" id="FQXH01000007">
    <property type="protein sequence ID" value="SHH05485.1"/>
    <property type="molecule type" value="Genomic_DNA"/>
</dbReference>
<feature type="signal peptide" evidence="3">
    <location>
        <begin position="1"/>
        <end position="22"/>
    </location>
</feature>
<proteinExistence type="predicted"/>
<evidence type="ECO:0000256" key="2">
    <source>
        <dbReference type="ARBA" id="ARBA00025626"/>
    </source>
</evidence>
<dbReference type="Pfam" id="PF01905">
    <property type="entry name" value="DevR"/>
    <property type="match status" value="1"/>
</dbReference>
<dbReference type="STRING" id="1123350.SAMN02744040_00610"/>